<dbReference type="PANTHER" id="PTHR14187">
    <property type="entry name" value="ALPHA KINASE/ELONGATION FACTOR 2 KINASE"/>
    <property type="match status" value="1"/>
</dbReference>
<dbReference type="Gene3D" id="3.30.420.40">
    <property type="match status" value="1"/>
</dbReference>
<dbReference type="SUPFAM" id="SSF53067">
    <property type="entry name" value="Actin-like ATPase domain"/>
    <property type="match status" value="1"/>
</dbReference>
<sequence length="183" mass="21046">MIPENRVVVAIDFGTTYSSFAYALTKSSEIVFQKWGHMAADKVGASLKTPTTLLLDDKNNFVAFGFDAEQRYKEFEKDKLLDGYFRFFKNFKMSIHRKKMFERSIEIEDHLGKPLEFIDVYSKSLSYIKGVALKKLESAITDHSITEESIHWIITVPSIYDKFACLVGVAAKKVKQILFYVEC</sequence>
<dbReference type="EMBL" id="JH816164">
    <property type="protein sequence ID" value="EKC35661.1"/>
    <property type="molecule type" value="Genomic_DNA"/>
</dbReference>
<dbReference type="InParanoid" id="K1RMP9"/>
<dbReference type="AlphaFoldDB" id="K1RMP9"/>
<dbReference type="PANTHER" id="PTHR14187:SF5">
    <property type="entry name" value="HEAT SHOCK 70 KDA PROTEIN 12A"/>
    <property type="match status" value="1"/>
</dbReference>
<reference evidence="1" key="1">
    <citation type="journal article" date="2012" name="Nature">
        <title>The oyster genome reveals stress adaptation and complexity of shell formation.</title>
        <authorList>
            <person name="Zhang G."/>
            <person name="Fang X."/>
            <person name="Guo X."/>
            <person name="Li L."/>
            <person name="Luo R."/>
            <person name="Xu F."/>
            <person name="Yang P."/>
            <person name="Zhang L."/>
            <person name="Wang X."/>
            <person name="Qi H."/>
            <person name="Xiong Z."/>
            <person name="Que H."/>
            <person name="Xie Y."/>
            <person name="Holland P.W."/>
            <person name="Paps J."/>
            <person name="Zhu Y."/>
            <person name="Wu F."/>
            <person name="Chen Y."/>
            <person name="Wang J."/>
            <person name="Peng C."/>
            <person name="Meng J."/>
            <person name="Yang L."/>
            <person name="Liu J."/>
            <person name="Wen B."/>
            <person name="Zhang N."/>
            <person name="Huang Z."/>
            <person name="Zhu Q."/>
            <person name="Feng Y."/>
            <person name="Mount A."/>
            <person name="Hedgecock D."/>
            <person name="Xu Z."/>
            <person name="Liu Y."/>
            <person name="Domazet-Loso T."/>
            <person name="Du Y."/>
            <person name="Sun X."/>
            <person name="Zhang S."/>
            <person name="Liu B."/>
            <person name="Cheng P."/>
            <person name="Jiang X."/>
            <person name="Li J."/>
            <person name="Fan D."/>
            <person name="Wang W."/>
            <person name="Fu W."/>
            <person name="Wang T."/>
            <person name="Wang B."/>
            <person name="Zhang J."/>
            <person name="Peng Z."/>
            <person name="Li Y."/>
            <person name="Li N."/>
            <person name="Wang J."/>
            <person name="Chen M."/>
            <person name="He Y."/>
            <person name="Tan F."/>
            <person name="Song X."/>
            <person name="Zheng Q."/>
            <person name="Huang R."/>
            <person name="Yang H."/>
            <person name="Du X."/>
            <person name="Chen L."/>
            <person name="Yang M."/>
            <person name="Gaffney P.M."/>
            <person name="Wang S."/>
            <person name="Luo L."/>
            <person name="She Z."/>
            <person name="Ming Y."/>
            <person name="Huang W."/>
            <person name="Zhang S."/>
            <person name="Huang B."/>
            <person name="Zhang Y."/>
            <person name="Qu T."/>
            <person name="Ni P."/>
            <person name="Miao G."/>
            <person name="Wang J."/>
            <person name="Wang Q."/>
            <person name="Steinberg C.E."/>
            <person name="Wang H."/>
            <person name="Li N."/>
            <person name="Qian L."/>
            <person name="Zhang G."/>
            <person name="Li Y."/>
            <person name="Yang H."/>
            <person name="Liu X."/>
            <person name="Wang J."/>
            <person name="Yin Y."/>
            <person name="Wang J."/>
        </authorList>
    </citation>
    <scope>NUCLEOTIDE SEQUENCE [LARGE SCALE GENOMIC DNA]</scope>
    <source>
        <strain evidence="1">05x7-T-G4-1.051#20</strain>
    </source>
</reference>
<protein>
    <submittedName>
        <fullName evidence="1">Heat shock 70 kDa protein 12B</fullName>
    </submittedName>
</protein>
<proteinExistence type="predicted"/>
<name>K1RMP9_MAGGI</name>
<organism evidence="1">
    <name type="scientific">Magallana gigas</name>
    <name type="common">Pacific oyster</name>
    <name type="synonym">Crassostrea gigas</name>
    <dbReference type="NCBI Taxonomy" id="29159"/>
    <lineage>
        <taxon>Eukaryota</taxon>
        <taxon>Metazoa</taxon>
        <taxon>Spiralia</taxon>
        <taxon>Lophotrochozoa</taxon>
        <taxon>Mollusca</taxon>
        <taxon>Bivalvia</taxon>
        <taxon>Autobranchia</taxon>
        <taxon>Pteriomorphia</taxon>
        <taxon>Ostreida</taxon>
        <taxon>Ostreoidea</taxon>
        <taxon>Ostreidae</taxon>
        <taxon>Magallana</taxon>
    </lineage>
</organism>
<evidence type="ECO:0000313" key="1">
    <source>
        <dbReference type="EMBL" id="EKC35661.1"/>
    </source>
</evidence>
<accession>K1RMP9</accession>
<keyword evidence="1" id="KW-0346">Stress response</keyword>
<gene>
    <name evidence="1" type="ORF">CGI_10009386</name>
</gene>
<dbReference type="InterPro" id="IPR043129">
    <property type="entry name" value="ATPase_NBD"/>
</dbReference>
<dbReference type="HOGENOM" id="CLU_055638_2_1_1"/>